<dbReference type="EMBL" id="CP108318">
    <property type="protein sequence ID" value="WTW65977.1"/>
    <property type="molecule type" value="Genomic_DNA"/>
</dbReference>
<feature type="transmembrane region" description="Helical" evidence="2">
    <location>
        <begin position="78"/>
        <end position="99"/>
    </location>
</feature>
<feature type="compositionally biased region" description="Pro residues" evidence="1">
    <location>
        <begin position="1"/>
        <end position="32"/>
    </location>
</feature>
<feature type="region of interest" description="Disordered" evidence="1">
    <location>
        <begin position="135"/>
        <end position="161"/>
    </location>
</feature>
<reference evidence="3" key="1">
    <citation type="submission" date="2022-10" db="EMBL/GenBank/DDBJ databases">
        <title>The complete genomes of actinobacterial strains from the NBC collection.</title>
        <authorList>
            <person name="Joergensen T.S."/>
            <person name="Alvarez Arevalo M."/>
            <person name="Sterndorff E.B."/>
            <person name="Faurdal D."/>
            <person name="Vuksanovic O."/>
            <person name="Mourched A.-S."/>
            <person name="Charusanti P."/>
            <person name="Shaw S."/>
            <person name="Blin K."/>
            <person name="Weber T."/>
        </authorList>
    </citation>
    <scope>NUCLEOTIDE SEQUENCE</scope>
    <source>
        <strain evidence="3">NBC_00003</strain>
    </source>
</reference>
<dbReference type="AlphaFoldDB" id="A0AAU2VER7"/>
<evidence type="ECO:0000313" key="3">
    <source>
        <dbReference type="EMBL" id="WTW65977.1"/>
    </source>
</evidence>
<protein>
    <submittedName>
        <fullName evidence="3">Uncharacterized protein</fullName>
    </submittedName>
</protein>
<keyword evidence="2" id="KW-1133">Transmembrane helix</keyword>
<organism evidence="3">
    <name type="scientific">Streptomyces sp. NBC_00003</name>
    <dbReference type="NCBI Taxonomy" id="2903608"/>
    <lineage>
        <taxon>Bacteria</taxon>
        <taxon>Bacillati</taxon>
        <taxon>Actinomycetota</taxon>
        <taxon>Actinomycetes</taxon>
        <taxon>Kitasatosporales</taxon>
        <taxon>Streptomycetaceae</taxon>
        <taxon>Streptomyces</taxon>
    </lineage>
</organism>
<proteinExistence type="predicted"/>
<feature type="region of interest" description="Disordered" evidence="1">
    <location>
        <begin position="1"/>
        <end position="72"/>
    </location>
</feature>
<feature type="compositionally biased region" description="Low complexity" evidence="1">
    <location>
        <begin position="36"/>
        <end position="66"/>
    </location>
</feature>
<evidence type="ECO:0000256" key="2">
    <source>
        <dbReference type="SAM" id="Phobius"/>
    </source>
</evidence>
<keyword evidence="2" id="KW-0472">Membrane</keyword>
<name>A0AAU2VER7_9ACTN</name>
<accession>A0AAU2VER7</accession>
<gene>
    <name evidence="3" type="ORF">OG549_38040</name>
</gene>
<evidence type="ECO:0000256" key="1">
    <source>
        <dbReference type="SAM" id="MobiDB-lite"/>
    </source>
</evidence>
<sequence length="288" mass="29939">MTMPPPSPQSGPYAPQPQGPYGTPPPGAPAPGPYGYGAQQSWPQQQYPQQGFPQQPFGQQQGWGMPPMGPPAPRKNRAGLVIGIIAVVLVVLGGLGFAVSRLAGVTGDFPEAKYLLAVPQTLLNGQYTLTQDMSERGRESLKGASQAEIRDPQSAVGQYSGAKDGTSIVLSGIYGRVKAPERQRASMLRGARGADGVTIVTPPRDATPAGSDVKIFCQVLTKSQGALSVTFPMCAWGDSNTVASLGVVSPASAGQKPADVDVDEAAELTAKVRAEVRRPIGSASTYSP</sequence>
<keyword evidence="2" id="KW-0812">Transmembrane</keyword>